<dbReference type="InterPro" id="IPR050177">
    <property type="entry name" value="Lipid_A_modif_metabolic_enz"/>
</dbReference>
<evidence type="ECO:0000259" key="1">
    <source>
        <dbReference type="Pfam" id="PF01370"/>
    </source>
</evidence>
<evidence type="ECO:0000313" key="4">
    <source>
        <dbReference type="Proteomes" id="UP000178787"/>
    </source>
</evidence>
<protein>
    <recommendedName>
        <fullName evidence="5">NAD-dependent epimerase/dehydratase domain-containing protein</fullName>
    </recommendedName>
</protein>
<organism evidence="3 4">
    <name type="scientific">Candidatus Portnoybacteria bacterium RIFCSPLOWO2_01_FULL_43_11</name>
    <dbReference type="NCBI Taxonomy" id="1802000"/>
    <lineage>
        <taxon>Bacteria</taxon>
        <taxon>Candidatus Portnoyibacteriota</taxon>
    </lineage>
</organism>
<dbReference type="EMBL" id="MHNE01000031">
    <property type="protein sequence ID" value="OGZ37888.1"/>
    <property type="molecule type" value="Genomic_DNA"/>
</dbReference>
<dbReference type="InterPro" id="IPR001509">
    <property type="entry name" value="Epimerase_deHydtase"/>
</dbReference>
<dbReference type="Gene3D" id="3.40.50.720">
    <property type="entry name" value="NAD(P)-binding Rossmann-like Domain"/>
    <property type="match status" value="2"/>
</dbReference>
<evidence type="ECO:0008006" key="5">
    <source>
        <dbReference type="Google" id="ProtNLM"/>
    </source>
</evidence>
<dbReference type="Pfam" id="PF16363">
    <property type="entry name" value="GDP_Man_Dehyd"/>
    <property type="match status" value="1"/>
</dbReference>
<reference evidence="3 4" key="1">
    <citation type="journal article" date="2016" name="Nat. Commun.">
        <title>Thousands of microbial genomes shed light on interconnected biogeochemical processes in an aquifer system.</title>
        <authorList>
            <person name="Anantharaman K."/>
            <person name="Brown C.T."/>
            <person name="Hug L.A."/>
            <person name="Sharon I."/>
            <person name="Castelle C.J."/>
            <person name="Probst A.J."/>
            <person name="Thomas B.C."/>
            <person name="Singh A."/>
            <person name="Wilkins M.J."/>
            <person name="Karaoz U."/>
            <person name="Brodie E.L."/>
            <person name="Williams K.H."/>
            <person name="Hubbard S.S."/>
            <person name="Banfield J.F."/>
        </authorList>
    </citation>
    <scope>NUCLEOTIDE SEQUENCE [LARGE SCALE GENOMIC DNA]</scope>
</reference>
<name>A0A1G2FJY6_9BACT</name>
<dbReference type="PANTHER" id="PTHR43245:SF13">
    <property type="entry name" value="UDP-D-APIOSE_UDP-D-XYLOSE SYNTHASE 2"/>
    <property type="match status" value="1"/>
</dbReference>
<dbReference type="STRING" id="1802000.A3A94_01350"/>
<feature type="domain" description="NAD-dependent epimerase/dehydratase" evidence="1">
    <location>
        <begin position="11"/>
        <end position="180"/>
    </location>
</feature>
<gene>
    <name evidence="3" type="ORF">A3A94_01350</name>
</gene>
<dbReference type="InterPro" id="IPR016040">
    <property type="entry name" value="NAD(P)-bd_dom"/>
</dbReference>
<comment type="caution">
    <text evidence="3">The sequence shown here is derived from an EMBL/GenBank/DDBJ whole genome shotgun (WGS) entry which is preliminary data.</text>
</comment>
<sequence>MKNKTKNKKYLVAGGAGFIGSNLVDELIRLKHQVIVLDNLSTGKRENINPKAKFIKADIRNLKQISPFFKNIDGVFLLAAMPRVQYSIENPVETNRINIEGILNVLVVSQRAGVKRVVYSASSSAYGDAEKMPTREDFKAKPLSPYGLQKYVGEEYCRLFSLIHKLETVSLRYFNVYGPRMSDKGAYVTVMSVSLRYFNVYGPRMSDKGAYVTVMSVFLKQLANNQPLTITGDGEQSRDFTNVADVVRANILAMNSKKVGQGEVMNIGANRNYTINQAAKIFIKHYSKKNPKADLRIKYIAPRIEPHDTLADITLAEKMLGWRPRVKIEDGIKEILNNSGL</sequence>
<dbReference type="PANTHER" id="PTHR43245">
    <property type="entry name" value="BIFUNCTIONAL POLYMYXIN RESISTANCE PROTEIN ARNA"/>
    <property type="match status" value="1"/>
</dbReference>
<dbReference type="AlphaFoldDB" id="A0A1G2FJY6"/>
<dbReference type="SUPFAM" id="SSF51735">
    <property type="entry name" value="NAD(P)-binding Rossmann-fold domains"/>
    <property type="match status" value="1"/>
</dbReference>
<evidence type="ECO:0000259" key="2">
    <source>
        <dbReference type="Pfam" id="PF16363"/>
    </source>
</evidence>
<dbReference type="Proteomes" id="UP000178787">
    <property type="component" value="Unassembled WGS sequence"/>
</dbReference>
<accession>A0A1G2FJY6</accession>
<dbReference type="InterPro" id="IPR036291">
    <property type="entry name" value="NAD(P)-bd_dom_sf"/>
</dbReference>
<feature type="domain" description="NAD(P)-binding" evidence="2">
    <location>
        <begin position="191"/>
        <end position="334"/>
    </location>
</feature>
<proteinExistence type="predicted"/>
<dbReference type="Pfam" id="PF01370">
    <property type="entry name" value="Epimerase"/>
    <property type="match status" value="1"/>
</dbReference>
<evidence type="ECO:0000313" key="3">
    <source>
        <dbReference type="EMBL" id="OGZ37888.1"/>
    </source>
</evidence>